<gene>
    <name evidence="2" type="ORF">PGTUg99_023311</name>
</gene>
<comment type="caution">
    <text evidence="2">The sequence shown here is derived from an EMBL/GenBank/DDBJ whole genome shotgun (WGS) entry which is preliminary data.</text>
</comment>
<evidence type="ECO:0000313" key="3">
    <source>
        <dbReference type="Proteomes" id="UP000325313"/>
    </source>
</evidence>
<evidence type="ECO:0000256" key="1">
    <source>
        <dbReference type="SAM" id="MobiDB-lite"/>
    </source>
</evidence>
<dbReference type="AlphaFoldDB" id="A0A5B0Q8Y6"/>
<feature type="region of interest" description="Disordered" evidence="1">
    <location>
        <begin position="108"/>
        <end position="132"/>
    </location>
</feature>
<dbReference type="EMBL" id="VDEP01000304">
    <property type="protein sequence ID" value="KAA1109579.1"/>
    <property type="molecule type" value="Genomic_DNA"/>
</dbReference>
<reference evidence="2 3" key="1">
    <citation type="submission" date="2019-05" db="EMBL/GenBank/DDBJ databases">
        <title>Emergence of the Ug99 lineage of the wheat stem rust pathogen through somatic hybridization.</title>
        <authorList>
            <person name="Li F."/>
            <person name="Upadhyaya N.M."/>
            <person name="Sperschneider J."/>
            <person name="Matny O."/>
            <person name="Nguyen-Phuc H."/>
            <person name="Mago R."/>
            <person name="Raley C."/>
            <person name="Miller M.E."/>
            <person name="Silverstein K.A.T."/>
            <person name="Henningsen E."/>
            <person name="Hirsch C.D."/>
            <person name="Visser B."/>
            <person name="Pretorius Z.A."/>
            <person name="Steffenson B.J."/>
            <person name="Schwessinger B."/>
            <person name="Dodds P.N."/>
            <person name="Figueroa M."/>
        </authorList>
    </citation>
    <scope>NUCLEOTIDE SEQUENCE [LARGE SCALE GENOMIC DNA]</scope>
    <source>
        <strain evidence="2 3">Ug99</strain>
    </source>
</reference>
<dbReference type="Proteomes" id="UP000325313">
    <property type="component" value="Unassembled WGS sequence"/>
</dbReference>
<organism evidence="2 3">
    <name type="scientific">Puccinia graminis f. sp. tritici</name>
    <dbReference type="NCBI Taxonomy" id="56615"/>
    <lineage>
        <taxon>Eukaryota</taxon>
        <taxon>Fungi</taxon>
        <taxon>Dikarya</taxon>
        <taxon>Basidiomycota</taxon>
        <taxon>Pucciniomycotina</taxon>
        <taxon>Pucciniomycetes</taxon>
        <taxon>Pucciniales</taxon>
        <taxon>Pucciniaceae</taxon>
        <taxon>Puccinia</taxon>
    </lineage>
</organism>
<sequence length="151" mass="16829">MPAAPGLVKGLLLERHFRVREREDCSVKTEPLGVDLDQQTCTGTFFSPFPPPQHQHPTHTTFGSTYRDRLSLGWLIQLTRQPHTITGFAVDNYAAAELHSPACPLILDRPRPIDTHQNSTPTAPPSPPQISLLQPSYINKPGLDWPVHTRA</sequence>
<proteinExistence type="predicted"/>
<accession>A0A5B0Q8Y6</accession>
<name>A0A5B0Q8Y6_PUCGR</name>
<evidence type="ECO:0000313" key="2">
    <source>
        <dbReference type="EMBL" id="KAA1109579.1"/>
    </source>
</evidence>
<protein>
    <submittedName>
        <fullName evidence="2">Uncharacterized protein</fullName>
    </submittedName>
</protein>